<keyword evidence="2" id="KW-0520">NAD</keyword>
<dbReference type="InterPro" id="IPR013328">
    <property type="entry name" value="6PGD_dom2"/>
</dbReference>
<comment type="caution">
    <text evidence="6">The sequence shown here is derived from an EMBL/GenBank/DDBJ whole genome shotgun (WGS) entry which is preliminary data.</text>
</comment>
<dbReference type="PANTHER" id="PTHR43060:SF15">
    <property type="entry name" value="3-HYDROXYISOBUTYRATE DEHYDROGENASE-LIKE 1, MITOCHONDRIAL-RELATED"/>
    <property type="match status" value="1"/>
</dbReference>
<dbReference type="SUPFAM" id="SSF48179">
    <property type="entry name" value="6-phosphogluconate dehydrogenase C-terminal domain-like"/>
    <property type="match status" value="1"/>
</dbReference>
<dbReference type="Proteomes" id="UP000481252">
    <property type="component" value="Unassembled WGS sequence"/>
</dbReference>
<evidence type="ECO:0000259" key="5">
    <source>
        <dbReference type="Pfam" id="PF14833"/>
    </source>
</evidence>
<dbReference type="InterPro" id="IPR015815">
    <property type="entry name" value="HIBADH-related"/>
</dbReference>
<accession>A0A7C9R8P2</accession>
<feature type="domain" description="3-hydroxyisobutyrate dehydrogenase-like NAD-binding" evidence="5">
    <location>
        <begin position="167"/>
        <end position="284"/>
    </location>
</feature>
<dbReference type="EMBL" id="JAAKZG010000007">
    <property type="protein sequence ID" value="NGN42894.1"/>
    <property type="molecule type" value="Genomic_DNA"/>
</dbReference>
<dbReference type="PANTHER" id="PTHR43060">
    <property type="entry name" value="3-HYDROXYISOBUTYRATE DEHYDROGENASE-LIKE 1, MITOCHONDRIAL-RELATED"/>
    <property type="match status" value="1"/>
</dbReference>
<evidence type="ECO:0000256" key="3">
    <source>
        <dbReference type="PIRSR" id="PIRSR000103-1"/>
    </source>
</evidence>
<dbReference type="Pfam" id="PF14833">
    <property type="entry name" value="NAD_binding_11"/>
    <property type="match status" value="1"/>
</dbReference>
<dbReference type="InterPro" id="IPR029154">
    <property type="entry name" value="HIBADH-like_NADP-bd"/>
</dbReference>
<organism evidence="6 7">
    <name type="scientific">Mesorhizobium zhangyense</name>
    <dbReference type="NCBI Taxonomy" id="1776730"/>
    <lineage>
        <taxon>Bacteria</taxon>
        <taxon>Pseudomonadati</taxon>
        <taxon>Pseudomonadota</taxon>
        <taxon>Alphaproteobacteria</taxon>
        <taxon>Hyphomicrobiales</taxon>
        <taxon>Phyllobacteriaceae</taxon>
        <taxon>Mesorhizobium</taxon>
    </lineage>
</organism>
<name>A0A7C9R8P2_9HYPH</name>
<evidence type="ECO:0000313" key="6">
    <source>
        <dbReference type="EMBL" id="NGN42894.1"/>
    </source>
</evidence>
<proteinExistence type="predicted"/>
<evidence type="ECO:0000313" key="7">
    <source>
        <dbReference type="Proteomes" id="UP000481252"/>
    </source>
</evidence>
<evidence type="ECO:0000256" key="1">
    <source>
        <dbReference type="ARBA" id="ARBA00023002"/>
    </source>
</evidence>
<evidence type="ECO:0000256" key="2">
    <source>
        <dbReference type="ARBA" id="ARBA00023027"/>
    </source>
</evidence>
<dbReference type="InterPro" id="IPR006115">
    <property type="entry name" value="6PGDH_NADP-bd"/>
</dbReference>
<feature type="active site" evidence="3">
    <location>
        <position position="173"/>
    </location>
</feature>
<dbReference type="RefSeq" id="WP_165119449.1">
    <property type="nucleotide sequence ID" value="NZ_JAAKZG010000007.1"/>
</dbReference>
<dbReference type="GO" id="GO:0016491">
    <property type="term" value="F:oxidoreductase activity"/>
    <property type="evidence" value="ECO:0007669"/>
    <property type="project" value="UniProtKB-KW"/>
</dbReference>
<dbReference type="GO" id="GO:0051287">
    <property type="term" value="F:NAD binding"/>
    <property type="evidence" value="ECO:0007669"/>
    <property type="project" value="InterPro"/>
</dbReference>
<keyword evidence="7" id="KW-1185">Reference proteome</keyword>
<dbReference type="GO" id="GO:0050661">
    <property type="term" value="F:NADP binding"/>
    <property type="evidence" value="ECO:0007669"/>
    <property type="project" value="InterPro"/>
</dbReference>
<protein>
    <submittedName>
        <fullName evidence="6">NAD(P)-dependent oxidoreductase</fullName>
    </submittedName>
</protein>
<dbReference type="SUPFAM" id="SSF51735">
    <property type="entry name" value="NAD(P)-binding Rossmann-fold domains"/>
    <property type="match status" value="1"/>
</dbReference>
<keyword evidence="1" id="KW-0560">Oxidoreductase</keyword>
<dbReference type="Gene3D" id="3.40.50.720">
    <property type="entry name" value="NAD(P)-binding Rossmann-like Domain"/>
    <property type="match status" value="1"/>
</dbReference>
<feature type="domain" description="6-phosphogluconate dehydrogenase NADP-binding" evidence="4">
    <location>
        <begin position="6"/>
        <end position="162"/>
    </location>
</feature>
<dbReference type="AlphaFoldDB" id="A0A7C9R8P2"/>
<dbReference type="Pfam" id="PF03446">
    <property type="entry name" value="NAD_binding_2"/>
    <property type="match status" value="1"/>
</dbReference>
<evidence type="ECO:0000259" key="4">
    <source>
        <dbReference type="Pfam" id="PF03446"/>
    </source>
</evidence>
<sequence>MQTGRRIGFVGTGIMGGHMARRLAEAGFTVTAWNRTAQKAEALKGQGVLIGASATDTARDADAVICMLSSGPVCDEVLLGQGGVIAAMKPGATLVVMSSIPVETAQAQAVAAAEYGVRYIDAPVSGGEKGAREGTLAIMAGGETEAVEAMRPLFAPLGRLTHVGPAGAGELTKLANQLIVASNICAVAEALTLAKRGGADPARVREALLGGFADSTVLKQHALRMVESDFTPGGPAKYQVKDTSTALSLARAHGLTLPVAENVDRLFQAMVENGDGDLDHSAVILELERMNSGGGTRPAE</sequence>
<dbReference type="Gene3D" id="1.10.1040.10">
    <property type="entry name" value="N-(1-d-carboxylethyl)-l-norvaline Dehydrogenase, domain 2"/>
    <property type="match status" value="1"/>
</dbReference>
<dbReference type="InterPro" id="IPR008927">
    <property type="entry name" value="6-PGluconate_DH-like_C_sf"/>
</dbReference>
<gene>
    <name evidence="6" type="ORF">G6N74_17635</name>
</gene>
<reference evidence="6 7" key="1">
    <citation type="submission" date="2020-02" db="EMBL/GenBank/DDBJ databases">
        <title>Genome sequence of the type strain CGMCC 1.15528 of Mesorhizobium zhangyense.</title>
        <authorList>
            <person name="Gao J."/>
            <person name="Sun J."/>
        </authorList>
    </citation>
    <scope>NUCLEOTIDE SEQUENCE [LARGE SCALE GENOMIC DNA]</scope>
    <source>
        <strain evidence="6 7">CGMCC 1.15528</strain>
    </source>
</reference>
<dbReference type="InterPro" id="IPR036291">
    <property type="entry name" value="NAD(P)-bd_dom_sf"/>
</dbReference>
<dbReference type="PIRSF" id="PIRSF000103">
    <property type="entry name" value="HIBADH"/>
    <property type="match status" value="1"/>
</dbReference>